<evidence type="ECO:0000256" key="2">
    <source>
        <dbReference type="ARBA" id="ARBA00023163"/>
    </source>
</evidence>
<evidence type="ECO:0000259" key="3">
    <source>
        <dbReference type="Pfam" id="PF16925"/>
    </source>
</evidence>
<evidence type="ECO:0000313" key="5">
    <source>
        <dbReference type="Proteomes" id="UP000036367"/>
    </source>
</evidence>
<gene>
    <name evidence="4" type="ORF">RISK_001156</name>
</gene>
<dbReference type="PANTHER" id="PTHR47506:SF1">
    <property type="entry name" value="HTH-TYPE TRANSCRIPTIONAL REGULATOR YJDC"/>
    <property type="match status" value="1"/>
</dbReference>
<keyword evidence="5" id="KW-1185">Reference proteome</keyword>
<dbReference type="InterPro" id="IPR011075">
    <property type="entry name" value="TetR_C"/>
</dbReference>
<dbReference type="PATRIC" id="fig|595434.4.peg.1110"/>
<dbReference type="SUPFAM" id="SSF48498">
    <property type="entry name" value="Tetracyclin repressor-like, C-terminal domain"/>
    <property type="match status" value="1"/>
</dbReference>
<keyword evidence="2" id="KW-0804">Transcription</keyword>
<dbReference type="Gene3D" id="1.10.10.60">
    <property type="entry name" value="Homeodomain-like"/>
    <property type="match status" value="1"/>
</dbReference>
<protein>
    <submittedName>
        <fullName evidence="4">Transcriptional control</fullName>
    </submittedName>
</protein>
<dbReference type="Proteomes" id="UP000036367">
    <property type="component" value="Unassembled WGS sequence"/>
</dbReference>
<keyword evidence="1" id="KW-0805">Transcription regulation</keyword>
<dbReference type="STRING" id="595434.RISK_001156"/>
<proteinExistence type="predicted"/>
<dbReference type="Gene3D" id="1.10.357.10">
    <property type="entry name" value="Tetracycline Repressor, domain 2"/>
    <property type="match status" value="1"/>
</dbReference>
<sequence>MDVGQEWPTDSSAFRRLNSRIESDGRGGSFKLIASFTPCRIQALTRSMAAEHDSPRPIGRPRKFDRAETLLAIVDVFWRLGYNQTSFRELEAATGEGRQSLVNAFGDKAAIFEKAIQCYIDHRVKEVVELLRGEGEPLDRIANVLARWEADAKAPDHRGCLLVNTGGEIGARNAAIADRMANSTQRLVNEFAKTYQQAMRSGVIATKPSAKSLARLTVALGDGALLQARVSGDAAAAKQTLATLTELIRSR</sequence>
<feature type="domain" description="Tetracyclin repressor-like C-terminal" evidence="3">
    <location>
        <begin position="137"/>
        <end position="243"/>
    </location>
</feature>
<dbReference type="PANTHER" id="PTHR47506">
    <property type="entry name" value="TRANSCRIPTIONAL REGULATORY PROTEIN"/>
    <property type="match status" value="1"/>
</dbReference>
<evidence type="ECO:0000256" key="1">
    <source>
        <dbReference type="ARBA" id="ARBA00023015"/>
    </source>
</evidence>
<dbReference type="SUPFAM" id="SSF46689">
    <property type="entry name" value="Homeodomain-like"/>
    <property type="match status" value="1"/>
</dbReference>
<name>A0A0J1BK06_RHOIS</name>
<dbReference type="InterPro" id="IPR009057">
    <property type="entry name" value="Homeodomain-like_sf"/>
</dbReference>
<accession>A0A0J1BK06</accession>
<comment type="caution">
    <text evidence="4">The sequence shown here is derived from an EMBL/GenBank/DDBJ whole genome shotgun (WGS) entry which is preliminary data.</text>
</comment>
<dbReference type="InterPro" id="IPR036271">
    <property type="entry name" value="Tet_transcr_reg_TetR-rel_C_sf"/>
</dbReference>
<evidence type="ECO:0000313" key="4">
    <source>
        <dbReference type="EMBL" id="KLU06842.1"/>
    </source>
</evidence>
<reference evidence="4" key="1">
    <citation type="submission" date="2015-05" db="EMBL/GenBank/DDBJ databases">
        <title>Permanent draft genome of Rhodopirellula islandicus K833.</title>
        <authorList>
            <person name="Kizina J."/>
            <person name="Richter M."/>
            <person name="Glockner F.O."/>
            <person name="Harder J."/>
        </authorList>
    </citation>
    <scope>NUCLEOTIDE SEQUENCE [LARGE SCALE GENOMIC DNA]</scope>
    <source>
        <strain evidence="4">K833</strain>
    </source>
</reference>
<dbReference type="AlphaFoldDB" id="A0A0J1BK06"/>
<dbReference type="EMBL" id="LECT01000010">
    <property type="protein sequence ID" value="KLU06842.1"/>
    <property type="molecule type" value="Genomic_DNA"/>
</dbReference>
<dbReference type="Pfam" id="PF16925">
    <property type="entry name" value="TetR_C_13"/>
    <property type="match status" value="1"/>
</dbReference>
<organism evidence="4 5">
    <name type="scientific">Rhodopirellula islandica</name>
    <dbReference type="NCBI Taxonomy" id="595434"/>
    <lineage>
        <taxon>Bacteria</taxon>
        <taxon>Pseudomonadati</taxon>
        <taxon>Planctomycetota</taxon>
        <taxon>Planctomycetia</taxon>
        <taxon>Pirellulales</taxon>
        <taxon>Pirellulaceae</taxon>
        <taxon>Rhodopirellula</taxon>
    </lineage>
</organism>